<comment type="caution">
    <text evidence="1">The sequence shown here is derived from an EMBL/GenBank/DDBJ whole genome shotgun (WGS) entry which is preliminary data.</text>
</comment>
<name>A0A271IV56_9BACT</name>
<evidence type="ECO:0000313" key="1">
    <source>
        <dbReference type="EMBL" id="PAP75141.1"/>
    </source>
</evidence>
<dbReference type="RefSeq" id="WP_095508775.1">
    <property type="nucleotide sequence ID" value="NZ_MQWD01000001.1"/>
</dbReference>
<sequence>MAGTRIVSQSDFARELRTVGHFDLSEQSRLYAVARQCAETVGSARSGSNAKTGGGRISVFGVGAIPWYVVRFLAGAVRGKAEVVGSTSAIKDGLEELAG</sequence>
<gene>
    <name evidence="1" type="ORF">BSZ37_01115</name>
</gene>
<accession>A0A271IV56</accession>
<reference evidence="1 2" key="1">
    <citation type="submission" date="2016-11" db="EMBL/GenBank/DDBJ databases">
        <title>Study of marine rhodopsin-containing bacteria.</title>
        <authorList>
            <person name="Yoshizawa S."/>
            <person name="Kumagai Y."/>
            <person name="Kogure K."/>
        </authorList>
    </citation>
    <scope>NUCLEOTIDE SEQUENCE [LARGE SCALE GENOMIC DNA]</scope>
    <source>
        <strain evidence="1 2">SAORIC-28</strain>
    </source>
</reference>
<protein>
    <submittedName>
        <fullName evidence="1">Uncharacterized protein</fullName>
    </submittedName>
</protein>
<proteinExistence type="predicted"/>
<keyword evidence="2" id="KW-1185">Reference proteome</keyword>
<organism evidence="1 2">
    <name type="scientific">Rubrivirga marina</name>
    <dbReference type="NCBI Taxonomy" id="1196024"/>
    <lineage>
        <taxon>Bacteria</taxon>
        <taxon>Pseudomonadati</taxon>
        <taxon>Rhodothermota</taxon>
        <taxon>Rhodothermia</taxon>
        <taxon>Rhodothermales</taxon>
        <taxon>Rubricoccaceae</taxon>
        <taxon>Rubrivirga</taxon>
    </lineage>
</organism>
<dbReference type="EMBL" id="MQWD01000001">
    <property type="protein sequence ID" value="PAP75141.1"/>
    <property type="molecule type" value="Genomic_DNA"/>
</dbReference>
<dbReference type="AlphaFoldDB" id="A0A271IV56"/>
<dbReference type="Proteomes" id="UP000216339">
    <property type="component" value="Unassembled WGS sequence"/>
</dbReference>
<evidence type="ECO:0000313" key="2">
    <source>
        <dbReference type="Proteomes" id="UP000216339"/>
    </source>
</evidence>